<comment type="caution">
    <text evidence="1">The sequence shown here is derived from an EMBL/GenBank/DDBJ whole genome shotgun (WGS) entry which is preliminary data.</text>
</comment>
<dbReference type="AlphaFoldDB" id="A0A967B1P9"/>
<name>A0A967B1P9_9MICO</name>
<dbReference type="RefSeq" id="WP_166195907.1">
    <property type="nucleotide sequence ID" value="NZ_JAAOIV010000005.1"/>
</dbReference>
<reference evidence="1" key="1">
    <citation type="submission" date="2020-03" db="EMBL/GenBank/DDBJ databases">
        <title>Draft sequencing of Calidifontibacter sp. DB0510.</title>
        <authorList>
            <person name="Kim D.-U."/>
        </authorList>
    </citation>
    <scope>NUCLEOTIDE SEQUENCE</scope>
    <source>
        <strain evidence="1">DB0510</strain>
    </source>
</reference>
<keyword evidence="2" id="KW-1185">Reference proteome</keyword>
<organism evidence="1 2">
    <name type="scientific">Metallococcus carri</name>
    <dbReference type="NCBI Taxonomy" id="1656884"/>
    <lineage>
        <taxon>Bacteria</taxon>
        <taxon>Bacillati</taxon>
        <taxon>Actinomycetota</taxon>
        <taxon>Actinomycetes</taxon>
        <taxon>Micrococcales</taxon>
        <taxon>Dermacoccaceae</taxon>
        <taxon>Metallococcus</taxon>
    </lineage>
</organism>
<protein>
    <submittedName>
        <fullName evidence="1">HK97 gp10 family phage protein</fullName>
    </submittedName>
</protein>
<dbReference type="InterPro" id="IPR010064">
    <property type="entry name" value="HK97-gp10_tail"/>
</dbReference>
<accession>A0A967B1P9</accession>
<gene>
    <name evidence="1" type="ORF">G9U51_08295</name>
</gene>
<dbReference type="Proteomes" id="UP000744769">
    <property type="component" value="Unassembled WGS sequence"/>
</dbReference>
<proteinExistence type="predicted"/>
<evidence type="ECO:0000313" key="1">
    <source>
        <dbReference type="EMBL" id="NHN55775.1"/>
    </source>
</evidence>
<sequence>MARPSARVEVDEQALQRFLDTDAIKLATVVGEKVAARARTTAPVLSGAYRDGIDVQVARDASTGHKTVRVGSSVAYTMVIEARTGNLARALDAAREA</sequence>
<evidence type="ECO:0000313" key="2">
    <source>
        <dbReference type="Proteomes" id="UP000744769"/>
    </source>
</evidence>
<dbReference type="Pfam" id="PF04883">
    <property type="entry name" value="HK97-gp10_like"/>
    <property type="match status" value="1"/>
</dbReference>
<dbReference type="EMBL" id="JAAOIV010000005">
    <property type="protein sequence ID" value="NHN55775.1"/>
    <property type="molecule type" value="Genomic_DNA"/>
</dbReference>